<dbReference type="EMBL" id="JABFCS010000001">
    <property type="protein sequence ID" value="NNU43773.1"/>
    <property type="molecule type" value="Genomic_DNA"/>
</dbReference>
<evidence type="ECO:0000313" key="3">
    <source>
        <dbReference type="Proteomes" id="UP000552954"/>
    </source>
</evidence>
<gene>
    <name evidence="2" type="ORF">HK415_12340</name>
</gene>
<evidence type="ECO:0000313" key="2">
    <source>
        <dbReference type="EMBL" id="NNU43773.1"/>
    </source>
</evidence>
<feature type="compositionally biased region" description="Basic and acidic residues" evidence="1">
    <location>
        <begin position="36"/>
        <end position="50"/>
    </location>
</feature>
<comment type="caution">
    <text evidence="2">The sequence shown here is derived from an EMBL/GenBank/DDBJ whole genome shotgun (WGS) entry which is preliminary data.</text>
</comment>
<dbReference type="RefSeq" id="WP_171559617.1">
    <property type="nucleotide sequence ID" value="NZ_JABFCS010000001.1"/>
</dbReference>
<dbReference type="AlphaFoldDB" id="A0A849KI79"/>
<dbReference type="Proteomes" id="UP000552954">
    <property type="component" value="Unassembled WGS sequence"/>
</dbReference>
<protein>
    <submittedName>
        <fullName evidence="2">Uncharacterized protein</fullName>
    </submittedName>
</protein>
<feature type="region of interest" description="Disordered" evidence="1">
    <location>
        <begin position="1"/>
        <end position="62"/>
    </location>
</feature>
<accession>A0A849KI79</accession>
<reference evidence="2 3" key="2">
    <citation type="submission" date="2020-06" db="EMBL/GenBank/DDBJ databases">
        <title>Ramlibacter rhizophilus sp. nov., isolated from rhizosphere soil of national flower Mugunghwa from South Korea.</title>
        <authorList>
            <person name="Zheng-Fei Y."/>
            <person name="Huan T."/>
        </authorList>
    </citation>
    <scope>NUCLEOTIDE SEQUENCE [LARGE SCALE GENOMIC DNA]</scope>
    <source>
        <strain evidence="2 3">B156</strain>
    </source>
</reference>
<evidence type="ECO:0000256" key="1">
    <source>
        <dbReference type="SAM" id="MobiDB-lite"/>
    </source>
</evidence>
<reference evidence="2 3" key="1">
    <citation type="submission" date="2020-05" db="EMBL/GenBank/DDBJ databases">
        <authorList>
            <person name="Khan S.A."/>
            <person name="Jeon C.O."/>
            <person name="Chun B.H."/>
        </authorList>
    </citation>
    <scope>NUCLEOTIDE SEQUENCE [LARGE SCALE GENOMIC DNA]</scope>
    <source>
        <strain evidence="2 3">B156</strain>
    </source>
</reference>
<keyword evidence="3" id="KW-1185">Reference proteome</keyword>
<organism evidence="2 3">
    <name type="scientific">Ramlibacter montanisoli</name>
    <dbReference type="NCBI Taxonomy" id="2732512"/>
    <lineage>
        <taxon>Bacteria</taxon>
        <taxon>Pseudomonadati</taxon>
        <taxon>Pseudomonadota</taxon>
        <taxon>Betaproteobacteria</taxon>
        <taxon>Burkholderiales</taxon>
        <taxon>Comamonadaceae</taxon>
        <taxon>Ramlibacter</taxon>
    </lineage>
</organism>
<name>A0A849KI79_9BURK</name>
<sequence length="62" mass="7024">MNTHQPPGHRSGEGTSGLWELIAEDDKRKRPSANESLRKPIGDADHRRVYGDVLRPATPHRR</sequence>
<proteinExistence type="predicted"/>